<dbReference type="PANTHER" id="PTHR43139:SF37">
    <property type="entry name" value="ALPHA_BETA-HYDROLASES SUPERFAMILY PROTEIN"/>
    <property type="match status" value="1"/>
</dbReference>
<sequence>MKRLGVDKYCVAGISYGGFVAYRVAEMAGEGAVERVVVMTAGIVAGEEERRELVEREGRDVSDVLLPRRPEDLMELIRRSMVRPPRWMPEFLLMDFIEARNNGVCETKRKVQQGVEEASAVS</sequence>
<dbReference type="AlphaFoldDB" id="A0A5P1EKB5"/>
<protein>
    <recommendedName>
        <fullName evidence="3">AB hydrolase-1 domain-containing protein</fullName>
    </recommendedName>
</protein>
<dbReference type="Gene3D" id="3.40.50.1820">
    <property type="entry name" value="alpha/beta hydrolase"/>
    <property type="match status" value="1"/>
</dbReference>
<dbReference type="InterPro" id="IPR029058">
    <property type="entry name" value="AB_hydrolase_fold"/>
</dbReference>
<gene>
    <name evidence="1" type="ORF">A4U43_C06F4380</name>
</gene>
<evidence type="ECO:0008006" key="3">
    <source>
        <dbReference type="Google" id="ProtNLM"/>
    </source>
</evidence>
<reference evidence="2" key="1">
    <citation type="journal article" date="2017" name="Nat. Commun.">
        <title>The asparagus genome sheds light on the origin and evolution of a young Y chromosome.</title>
        <authorList>
            <person name="Harkess A."/>
            <person name="Zhou J."/>
            <person name="Xu C."/>
            <person name="Bowers J.E."/>
            <person name="Van der Hulst R."/>
            <person name="Ayyampalayam S."/>
            <person name="Mercati F."/>
            <person name="Riccardi P."/>
            <person name="McKain M.R."/>
            <person name="Kakrana A."/>
            <person name="Tang H."/>
            <person name="Ray J."/>
            <person name="Groenendijk J."/>
            <person name="Arikit S."/>
            <person name="Mathioni S.M."/>
            <person name="Nakano M."/>
            <person name="Shan H."/>
            <person name="Telgmann-Rauber A."/>
            <person name="Kanno A."/>
            <person name="Yue Z."/>
            <person name="Chen H."/>
            <person name="Li W."/>
            <person name="Chen Y."/>
            <person name="Xu X."/>
            <person name="Zhang Y."/>
            <person name="Luo S."/>
            <person name="Chen H."/>
            <person name="Gao J."/>
            <person name="Mao Z."/>
            <person name="Pires J.C."/>
            <person name="Luo M."/>
            <person name="Kudrna D."/>
            <person name="Wing R.A."/>
            <person name="Meyers B.C."/>
            <person name="Yi K."/>
            <person name="Kong H."/>
            <person name="Lavrijsen P."/>
            <person name="Sunseri F."/>
            <person name="Falavigna A."/>
            <person name="Ye Y."/>
            <person name="Leebens-Mack J.H."/>
            <person name="Chen G."/>
        </authorList>
    </citation>
    <scope>NUCLEOTIDE SEQUENCE [LARGE SCALE GENOMIC DNA]</scope>
    <source>
        <strain evidence="2">cv. DH0086</strain>
    </source>
</reference>
<dbReference type="InterPro" id="IPR052370">
    <property type="entry name" value="Meta-cleavage_hydrolase"/>
</dbReference>
<dbReference type="Proteomes" id="UP000243459">
    <property type="component" value="Chromosome 6"/>
</dbReference>
<accession>A0A5P1EKB5</accession>
<keyword evidence="2" id="KW-1185">Reference proteome</keyword>
<evidence type="ECO:0000313" key="2">
    <source>
        <dbReference type="Proteomes" id="UP000243459"/>
    </source>
</evidence>
<dbReference type="OrthoDB" id="6431331at2759"/>
<name>A0A5P1EKB5_ASPOF</name>
<evidence type="ECO:0000313" key="1">
    <source>
        <dbReference type="EMBL" id="ONK66123.1"/>
    </source>
</evidence>
<organism evidence="1 2">
    <name type="scientific">Asparagus officinalis</name>
    <name type="common">Garden asparagus</name>
    <dbReference type="NCBI Taxonomy" id="4686"/>
    <lineage>
        <taxon>Eukaryota</taxon>
        <taxon>Viridiplantae</taxon>
        <taxon>Streptophyta</taxon>
        <taxon>Embryophyta</taxon>
        <taxon>Tracheophyta</taxon>
        <taxon>Spermatophyta</taxon>
        <taxon>Magnoliopsida</taxon>
        <taxon>Liliopsida</taxon>
        <taxon>Asparagales</taxon>
        <taxon>Asparagaceae</taxon>
        <taxon>Asparagoideae</taxon>
        <taxon>Asparagus</taxon>
    </lineage>
</organism>
<proteinExistence type="predicted"/>
<dbReference type="PANTHER" id="PTHR43139">
    <property type="entry name" value="SI:DKEY-122A22.2"/>
    <property type="match status" value="1"/>
</dbReference>
<dbReference type="Gramene" id="ONK66123">
    <property type="protein sequence ID" value="ONK66123"/>
    <property type="gene ID" value="A4U43_C06F4380"/>
</dbReference>
<dbReference type="EMBL" id="CM007386">
    <property type="protein sequence ID" value="ONK66123.1"/>
    <property type="molecule type" value="Genomic_DNA"/>
</dbReference>
<dbReference type="SUPFAM" id="SSF53474">
    <property type="entry name" value="alpha/beta-Hydrolases"/>
    <property type="match status" value="1"/>
</dbReference>